<dbReference type="PANTHER" id="PTHR12544:SF29">
    <property type="entry name" value="GLUTAMINASE"/>
    <property type="match status" value="1"/>
</dbReference>
<dbReference type="InterPro" id="IPR012338">
    <property type="entry name" value="Beta-lactam/transpept-like"/>
</dbReference>
<comment type="subunit">
    <text evidence="2 6">Homotetramer.</text>
</comment>
<evidence type="ECO:0000256" key="1">
    <source>
        <dbReference type="ARBA" id="ARBA00011076"/>
    </source>
</evidence>
<proteinExistence type="inferred from homology"/>
<dbReference type="HAMAP" id="MF_00313">
    <property type="entry name" value="Glutaminase"/>
    <property type="match status" value="1"/>
</dbReference>
<evidence type="ECO:0000313" key="8">
    <source>
        <dbReference type="Proteomes" id="UP000198384"/>
    </source>
</evidence>
<evidence type="ECO:0000256" key="6">
    <source>
        <dbReference type="HAMAP-Rule" id="MF_00313"/>
    </source>
</evidence>
<dbReference type="GO" id="GO:0006543">
    <property type="term" value="P:L-glutamine catabolic process"/>
    <property type="evidence" value="ECO:0007669"/>
    <property type="project" value="TreeGrafter"/>
</dbReference>
<dbReference type="PANTHER" id="PTHR12544">
    <property type="entry name" value="GLUTAMINASE"/>
    <property type="match status" value="1"/>
</dbReference>
<dbReference type="OrthoDB" id="9788822at2"/>
<keyword evidence="8" id="KW-1185">Reference proteome</keyword>
<keyword evidence="6" id="KW-0007">Acetylation</keyword>
<dbReference type="NCBIfam" id="NF002133">
    <property type="entry name" value="PRK00971.1-2"/>
    <property type="match status" value="1"/>
</dbReference>
<dbReference type="FunFam" id="3.40.710.10:FF:000005">
    <property type="entry name" value="Glutaminase"/>
    <property type="match status" value="1"/>
</dbReference>
<evidence type="ECO:0000256" key="4">
    <source>
        <dbReference type="ARBA" id="ARBA00022801"/>
    </source>
</evidence>
<feature type="binding site" evidence="6">
    <location>
        <position position="164"/>
    </location>
    <ligand>
        <name>substrate</name>
    </ligand>
</feature>
<feature type="binding site" evidence="6">
    <location>
        <position position="240"/>
    </location>
    <ligand>
        <name>substrate</name>
    </ligand>
</feature>
<feature type="binding site" evidence="6">
    <location>
        <position position="63"/>
    </location>
    <ligand>
        <name>substrate</name>
    </ligand>
</feature>
<dbReference type="AlphaFoldDB" id="A0A238VBV9"/>
<dbReference type="SUPFAM" id="SSF56601">
    <property type="entry name" value="beta-lactamase/transpeptidase-like"/>
    <property type="match status" value="1"/>
</dbReference>
<dbReference type="Pfam" id="PF04960">
    <property type="entry name" value="Glutaminase"/>
    <property type="match status" value="1"/>
</dbReference>
<evidence type="ECO:0000256" key="2">
    <source>
        <dbReference type="ARBA" id="ARBA00011881"/>
    </source>
</evidence>
<dbReference type="Gene3D" id="3.40.710.10">
    <property type="entry name" value="DD-peptidase/beta-lactamase superfamily"/>
    <property type="match status" value="1"/>
</dbReference>
<feature type="binding site" evidence="6">
    <location>
        <position position="157"/>
    </location>
    <ligand>
        <name>substrate</name>
    </ligand>
</feature>
<evidence type="ECO:0000256" key="3">
    <source>
        <dbReference type="ARBA" id="ARBA00012918"/>
    </source>
</evidence>
<keyword evidence="4 6" id="KW-0378">Hydrolase</keyword>
<dbReference type="GO" id="GO:0004359">
    <property type="term" value="F:glutaminase activity"/>
    <property type="evidence" value="ECO:0007669"/>
    <property type="project" value="UniProtKB-UniRule"/>
</dbReference>
<feature type="binding site" evidence="6">
    <location>
        <position position="113"/>
    </location>
    <ligand>
        <name>substrate</name>
    </ligand>
</feature>
<reference evidence="7 8" key="1">
    <citation type="submission" date="2017-06" db="EMBL/GenBank/DDBJ databases">
        <authorList>
            <person name="Kim H.J."/>
            <person name="Triplett B.A."/>
        </authorList>
    </citation>
    <scope>NUCLEOTIDE SEQUENCE [LARGE SCALE GENOMIC DNA]</scope>
    <source>
        <strain evidence="7 8">DSM 29150</strain>
    </source>
</reference>
<dbReference type="GO" id="GO:0006537">
    <property type="term" value="P:glutamate biosynthetic process"/>
    <property type="evidence" value="ECO:0007669"/>
    <property type="project" value="TreeGrafter"/>
</dbReference>
<comment type="catalytic activity">
    <reaction evidence="5 6">
        <text>L-glutamine + H2O = L-glutamate + NH4(+)</text>
        <dbReference type="Rhea" id="RHEA:15889"/>
        <dbReference type="ChEBI" id="CHEBI:15377"/>
        <dbReference type="ChEBI" id="CHEBI:28938"/>
        <dbReference type="ChEBI" id="CHEBI:29985"/>
        <dbReference type="ChEBI" id="CHEBI:58359"/>
        <dbReference type="EC" id="3.5.1.2"/>
    </reaction>
</comment>
<dbReference type="InterPro" id="IPR015868">
    <property type="entry name" value="Glutaminase"/>
</dbReference>
<evidence type="ECO:0000313" key="7">
    <source>
        <dbReference type="EMBL" id="SNR31668.1"/>
    </source>
</evidence>
<gene>
    <name evidence="6" type="primary">glsA</name>
    <name evidence="7" type="ORF">SAMN06265371_101170</name>
</gene>
<accession>A0A238VBV9</accession>
<name>A0A238VBV9_9FLAO</name>
<protein>
    <recommendedName>
        <fullName evidence="3 6">Glutaminase</fullName>
        <ecNumber evidence="3 6">3.5.1.2</ecNumber>
    </recommendedName>
</protein>
<dbReference type="NCBIfam" id="TIGR03814">
    <property type="entry name" value="Gln_ase"/>
    <property type="match status" value="1"/>
</dbReference>
<feature type="binding site" evidence="6">
    <location>
        <position position="188"/>
    </location>
    <ligand>
        <name>substrate</name>
    </ligand>
</feature>
<dbReference type="Proteomes" id="UP000198384">
    <property type="component" value="Unassembled WGS sequence"/>
</dbReference>
<sequence>MEYQKLFIKINNGLQEFHDLGQVADYIPELGKVNPNKFGVHLTTVDKQHFGFGDANEKFSIQSISKVLALTLAYTLEDENLFKRVGVEPSGTPFNSLFQLEADNGIPRNPFINAGAIVISDVLVSHLKNPKEDFIQFVQQVAENSEISFCERIVASEKSCGFRNMALANLMKSFGNIKNDIDEVMDFYFNLCSIEMTCQELSKTFLFLANHGVCPFTNTIILTPSKTKRINSIMQSCGFYDEAGEFSFKVGLPGKSGVGGGIVAIHPEKYSIAVWSPKLNKKGNSNKGIEFLERFTSETKISIF</sequence>
<dbReference type="RefSeq" id="WP_089379840.1">
    <property type="nucleotide sequence ID" value="NZ_FZNT01000001.1"/>
</dbReference>
<evidence type="ECO:0000256" key="5">
    <source>
        <dbReference type="ARBA" id="ARBA00049534"/>
    </source>
</evidence>
<dbReference type="EMBL" id="FZNT01000001">
    <property type="protein sequence ID" value="SNR31668.1"/>
    <property type="molecule type" value="Genomic_DNA"/>
</dbReference>
<dbReference type="EC" id="3.5.1.2" evidence="3 6"/>
<feature type="binding site" evidence="6">
    <location>
        <position position="258"/>
    </location>
    <ligand>
        <name>substrate</name>
    </ligand>
</feature>
<comment type="similarity">
    <text evidence="1 6">Belongs to the glutaminase family.</text>
</comment>
<organism evidence="7 8">
    <name type="scientific">Lutibacter agarilyticus</name>
    <dbReference type="NCBI Taxonomy" id="1109740"/>
    <lineage>
        <taxon>Bacteria</taxon>
        <taxon>Pseudomonadati</taxon>
        <taxon>Bacteroidota</taxon>
        <taxon>Flavobacteriia</taxon>
        <taxon>Flavobacteriales</taxon>
        <taxon>Flavobacteriaceae</taxon>
        <taxon>Lutibacter</taxon>
    </lineage>
</organism>